<evidence type="ECO:0000256" key="1">
    <source>
        <dbReference type="SAM" id="MobiDB-lite"/>
    </source>
</evidence>
<name>A0A197JRS2_9FUNG</name>
<dbReference type="AlphaFoldDB" id="A0A197JRS2"/>
<feature type="region of interest" description="Disordered" evidence="1">
    <location>
        <begin position="526"/>
        <end position="545"/>
    </location>
</feature>
<evidence type="ECO:0000313" key="3">
    <source>
        <dbReference type="Proteomes" id="UP000078512"/>
    </source>
</evidence>
<dbReference type="EMBL" id="KV442053">
    <property type="protein sequence ID" value="OAQ27895.1"/>
    <property type="molecule type" value="Genomic_DNA"/>
</dbReference>
<feature type="region of interest" description="Disordered" evidence="1">
    <location>
        <begin position="441"/>
        <end position="463"/>
    </location>
</feature>
<evidence type="ECO:0000313" key="2">
    <source>
        <dbReference type="EMBL" id="OAQ27895.1"/>
    </source>
</evidence>
<proteinExistence type="predicted"/>
<feature type="region of interest" description="Disordered" evidence="1">
    <location>
        <begin position="557"/>
        <end position="580"/>
    </location>
</feature>
<dbReference type="SUPFAM" id="SSF52058">
    <property type="entry name" value="L domain-like"/>
    <property type="match status" value="1"/>
</dbReference>
<organism evidence="2 3">
    <name type="scientific">Linnemannia elongata AG-77</name>
    <dbReference type="NCBI Taxonomy" id="1314771"/>
    <lineage>
        <taxon>Eukaryota</taxon>
        <taxon>Fungi</taxon>
        <taxon>Fungi incertae sedis</taxon>
        <taxon>Mucoromycota</taxon>
        <taxon>Mortierellomycotina</taxon>
        <taxon>Mortierellomycetes</taxon>
        <taxon>Mortierellales</taxon>
        <taxon>Mortierellaceae</taxon>
        <taxon>Linnemannia</taxon>
    </lineage>
</organism>
<evidence type="ECO:0008006" key="4">
    <source>
        <dbReference type="Google" id="ProtNLM"/>
    </source>
</evidence>
<dbReference type="Proteomes" id="UP000078512">
    <property type="component" value="Unassembled WGS sequence"/>
</dbReference>
<dbReference type="Gene3D" id="3.80.10.10">
    <property type="entry name" value="Ribonuclease Inhibitor"/>
    <property type="match status" value="1"/>
</dbReference>
<protein>
    <recommendedName>
        <fullName evidence="4">F-box domain-containing protein</fullName>
    </recommendedName>
</protein>
<dbReference type="InterPro" id="IPR032675">
    <property type="entry name" value="LRR_dom_sf"/>
</dbReference>
<gene>
    <name evidence="2" type="ORF">K457DRAFT_20897</name>
</gene>
<reference evidence="2 3" key="1">
    <citation type="submission" date="2016-05" db="EMBL/GenBank/DDBJ databases">
        <title>Genome sequencing reveals origins of a unique bacterial endosymbiosis in the earliest lineages of terrestrial Fungi.</title>
        <authorList>
            <consortium name="DOE Joint Genome Institute"/>
            <person name="Uehling J."/>
            <person name="Gryganskyi A."/>
            <person name="Hameed K."/>
            <person name="Tschaplinski T."/>
            <person name="Misztal P."/>
            <person name="Wu S."/>
            <person name="Desiro A."/>
            <person name="Vande Pol N."/>
            <person name="Du Z.-Y."/>
            <person name="Zienkiewicz A."/>
            <person name="Zienkiewicz K."/>
            <person name="Morin E."/>
            <person name="Tisserant E."/>
            <person name="Splivallo R."/>
            <person name="Hainaut M."/>
            <person name="Henrissat B."/>
            <person name="Ohm R."/>
            <person name="Kuo A."/>
            <person name="Yan J."/>
            <person name="Lipzen A."/>
            <person name="Nolan M."/>
            <person name="Labutti K."/>
            <person name="Barry K."/>
            <person name="Goldstein A."/>
            <person name="Labbe J."/>
            <person name="Schadt C."/>
            <person name="Tuskan G."/>
            <person name="Grigoriev I."/>
            <person name="Martin F."/>
            <person name="Vilgalys R."/>
            <person name="Bonito G."/>
        </authorList>
    </citation>
    <scope>NUCLEOTIDE SEQUENCE [LARGE SCALE GENOMIC DNA]</scope>
    <source>
        <strain evidence="2 3">AG-77</strain>
    </source>
</reference>
<accession>A0A197JRS2</accession>
<keyword evidence="3" id="KW-1185">Reference proteome</keyword>
<dbReference type="OrthoDB" id="2414739at2759"/>
<sequence>MTATRRAGCDTVLNIQELQDMIRNRLALEDLKTCTLVSRQWNSYFDPCLWEKCTIWRRRQKRRLLKRHGIHIRRLSCLYFDRQTLTTILKYCPNIETLYLRLDEHSMWIQYHTLESLFLHLQHSLTNLHILFDATYFEPAFLWSVCRLTKLMHLRIDPYSLEDRDPGFSPPVYFLGFLECCPRLRGLTFVYGPYFGGDFGEDHHRWTKSTFKKWIRGLFDSRRQERIPASPHEAIAKNTVRTGSGVKQGGAVITTNTHRVNPESPKPVPTLQQYNLRSLQLQPPAMDLPTLLHIVRQSPSMEVLTLGGQWSDFHPDTTWTELSTYCSQIRELNIQFNGTIKDFPTIATLVTLFPRLESLSLVRQMFSKDPDLSTLGASLRKHRQQYGAPHPFKALEITGLVRQQFPIIMDALTLPVAMEAIKVGNIIRYSRFIQEETPAAIPAQSTTQTQTPPTSGTSTSTLTTTTPIPWTCLDSLTTLDISSVVFPDHATTFHFFSRLQECNRLRTLHLWLLHLRDMISHVAFSKSDDSGEAPPPSSALPPAIDDDEDEDIIIINSSGSSTHSSTHSSHSSSTSSSASSFSVHPTSAVASLTLSFPTLRTVNVAPVFELLRSGLGPGITIPEAKLLIAAMPSLVDLGLVSSAGESEVGRLQREFPALKIRM</sequence>